<sequence>MAVGGKRIKVGAVMAGVVVVALGVGIGTADAGTRRSWWGAPKPVPTTPAAAASPSVSPTPSAKVTKTAKPTTSVKPSAPASTSANATPTPTPTTPKTTATTVADWTPPPANAGVDYQLGGAYTLPKGVTVVSRDREAEPAAGAYNICYVNAFQAQPQDEAWWKKNHPDLLLKDKNGNLVIDEDWNELMFDITTEAKRTALMTVVGPWIDGCAADGFDAIESDNLDSYTRSQNLMTQAQAVAFATALNARAHAKGLASGQKNFAELGATNAKKAGFDFAVAEECGEWDECDAYTATYGDKVIVIEYSADGFAKACDAFGDKLSIVRRDVGVSAPGSRSYVYEAC</sequence>
<evidence type="ECO:0000256" key="1">
    <source>
        <dbReference type="SAM" id="MobiDB-lite"/>
    </source>
</evidence>
<gene>
    <name evidence="3" type="ORF">Aco03nite_001030</name>
</gene>
<feature type="region of interest" description="Disordered" evidence="1">
    <location>
        <begin position="31"/>
        <end position="108"/>
    </location>
</feature>
<evidence type="ECO:0000313" key="4">
    <source>
        <dbReference type="Proteomes" id="UP000612282"/>
    </source>
</evidence>
<reference evidence="3 4" key="1">
    <citation type="submission" date="2021-01" db="EMBL/GenBank/DDBJ databases">
        <title>Whole genome shotgun sequence of Actinoplanes couchii NBRC 106145.</title>
        <authorList>
            <person name="Komaki H."/>
            <person name="Tamura T."/>
        </authorList>
    </citation>
    <scope>NUCLEOTIDE SEQUENCE [LARGE SCALE GENOMIC DNA]</scope>
    <source>
        <strain evidence="3 4">NBRC 106145</strain>
    </source>
</reference>
<dbReference type="PANTHER" id="PTHR35273">
    <property type="entry name" value="ALPHA-1,4 POLYGALACTOSAMINIDASE, PUTATIVE (AFU_ORTHOLOGUE AFUA_3G07890)-RELATED"/>
    <property type="match status" value="1"/>
</dbReference>
<comment type="caution">
    <text evidence="3">The sequence shown here is derived from an EMBL/GenBank/DDBJ whole genome shotgun (WGS) entry which is preliminary data.</text>
</comment>
<dbReference type="InterPro" id="IPR013785">
    <property type="entry name" value="Aldolase_TIM"/>
</dbReference>
<dbReference type="InterPro" id="IPR004352">
    <property type="entry name" value="GH114_TIM-barrel"/>
</dbReference>
<evidence type="ECO:0000313" key="3">
    <source>
        <dbReference type="EMBL" id="GID51699.1"/>
    </source>
</evidence>
<dbReference type="InterPro" id="IPR017853">
    <property type="entry name" value="GH"/>
</dbReference>
<keyword evidence="4" id="KW-1185">Reference proteome</keyword>
<feature type="compositionally biased region" description="Low complexity" evidence="1">
    <location>
        <begin position="47"/>
        <end position="65"/>
    </location>
</feature>
<dbReference type="PANTHER" id="PTHR35273:SF2">
    <property type="entry name" value="ALPHA-GALACTOSIDASE"/>
    <property type="match status" value="1"/>
</dbReference>
<dbReference type="Pfam" id="PF03537">
    <property type="entry name" value="Glyco_hydro_114"/>
    <property type="match status" value="1"/>
</dbReference>
<proteinExistence type="predicted"/>
<evidence type="ECO:0000259" key="2">
    <source>
        <dbReference type="Pfam" id="PF03537"/>
    </source>
</evidence>
<dbReference type="EMBL" id="BOMG01000003">
    <property type="protein sequence ID" value="GID51699.1"/>
    <property type="molecule type" value="Genomic_DNA"/>
</dbReference>
<feature type="compositionally biased region" description="Low complexity" evidence="1">
    <location>
        <begin position="76"/>
        <end position="105"/>
    </location>
</feature>
<feature type="domain" description="Glycoside-hydrolase family GH114 TIM-barrel" evidence="2">
    <location>
        <begin position="115"/>
        <end position="321"/>
    </location>
</feature>
<organism evidence="3 4">
    <name type="scientific">Actinoplanes couchii</name>
    <dbReference type="NCBI Taxonomy" id="403638"/>
    <lineage>
        <taxon>Bacteria</taxon>
        <taxon>Bacillati</taxon>
        <taxon>Actinomycetota</taxon>
        <taxon>Actinomycetes</taxon>
        <taxon>Micromonosporales</taxon>
        <taxon>Micromonosporaceae</taxon>
        <taxon>Actinoplanes</taxon>
    </lineage>
</organism>
<protein>
    <recommendedName>
        <fullName evidence="2">Glycoside-hydrolase family GH114 TIM-barrel domain-containing protein</fullName>
    </recommendedName>
</protein>
<dbReference type="Gene3D" id="3.20.20.70">
    <property type="entry name" value="Aldolase class I"/>
    <property type="match status" value="1"/>
</dbReference>
<dbReference type="Proteomes" id="UP000612282">
    <property type="component" value="Unassembled WGS sequence"/>
</dbReference>
<accession>A0ABQ3WZJ2</accession>
<dbReference type="SUPFAM" id="SSF51445">
    <property type="entry name" value="(Trans)glycosidases"/>
    <property type="match status" value="1"/>
</dbReference>
<name>A0ABQ3WZJ2_9ACTN</name>
<dbReference type="RefSeq" id="WP_203792433.1">
    <property type="nucleotide sequence ID" value="NZ_BAAAQE010000090.1"/>
</dbReference>